<sequence length="423" mass="45664">GGPSYDLPWPPANNPWLLDRFPGGSSSGAGAAVAAGLAPGAMGSDTGGSVRLPAAYCGLAGMKPTFGRVSKRGILPLSWSLDNAGPLTRTVEDGAIMLQLIAGHDPLDPSSANCPVPDYRAGIDDGIAGMRIGLVRHFYERDAMAEPSMLDAMNAAVRVLQDLGAEVVEVELPNLNLFQACNRIITMSEAFTIHEHSMINRPEDYGAVTRYRVLPGAMITAAEYLAALRQQRECTARTLAVLETVDVLLTATIFGPAPVQAEMRAEANFSRPPLTNPFNLTQLPALTLCNGYSEEGLPLAMQIAGRRFDEATCFRVAQAYEKATPWRDRRPQLIEPAAETAVVNPRASGDGQHDDAARRADYAALCQRFELGLDEAQIRDLVEAMPHVEAMVGRLRRDRPYTDEPSLIFRHADSDSGEASSHV</sequence>
<dbReference type="InterPro" id="IPR023631">
    <property type="entry name" value="Amidase_dom"/>
</dbReference>
<evidence type="ECO:0000313" key="3">
    <source>
        <dbReference type="Proteomes" id="UP000019140"/>
    </source>
</evidence>
<dbReference type="Pfam" id="PF01425">
    <property type="entry name" value="Amidase"/>
    <property type="match status" value="1"/>
</dbReference>
<feature type="domain" description="Amidase" evidence="1">
    <location>
        <begin position="11"/>
        <end position="313"/>
    </location>
</feature>
<accession>W4M9G2</accession>
<dbReference type="InterPro" id="IPR020556">
    <property type="entry name" value="Amidase_CS"/>
</dbReference>
<evidence type="ECO:0000313" key="2">
    <source>
        <dbReference type="EMBL" id="ETX06833.1"/>
    </source>
</evidence>
<dbReference type="PATRIC" id="fig|1429439.4.peg.2511"/>
<gene>
    <name evidence="2" type="ORF">ETSY2_14730</name>
</gene>
<dbReference type="Proteomes" id="UP000019140">
    <property type="component" value="Unassembled WGS sequence"/>
</dbReference>
<dbReference type="PANTHER" id="PTHR11895">
    <property type="entry name" value="TRANSAMIDASE"/>
    <property type="match status" value="1"/>
</dbReference>
<dbReference type="GO" id="GO:0003824">
    <property type="term" value="F:catalytic activity"/>
    <property type="evidence" value="ECO:0007669"/>
    <property type="project" value="InterPro"/>
</dbReference>
<feature type="non-terminal residue" evidence="2">
    <location>
        <position position="1"/>
    </location>
</feature>
<name>W4M9G2_9BACT</name>
<protein>
    <recommendedName>
        <fullName evidence="1">Amidase domain-containing protein</fullName>
    </recommendedName>
</protein>
<keyword evidence="3" id="KW-1185">Reference proteome</keyword>
<dbReference type="Gene3D" id="3.90.1300.10">
    <property type="entry name" value="Amidase signature (AS) domain"/>
    <property type="match status" value="1"/>
</dbReference>
<dbReference type="PANTHER" id="PTHR11895:SF176">
    <property type="entry name" value="AMIDASE AMID-RELATED"/>
    <property type="match status" value="1"/>
</dbReference>
<dbReference type="HOGENOM" id="CLU_648156_0_0_7"/>
<organism evidence="2 3">
    <name type="scientific">Candidatus Entotheonella gemina</name>
    <dbReference type="NCBI Taxonomy" id="1429439"/>
    <lineage>
        <taxon>Bacteria</taxon>
        <taxon>Pseudomonadati</taxon>
        <taxon>Nitrospinota/Tectimicrobiota group</taxon>
        <taxon>Candidatus Tectimicrobiota</taxon>
        <taxon>Candidatus Entotheonellia</taxon>
        <taxon>Candidatus Entotheonellales</taxon>
        <taxon>Candidatus Entotheonellaceae</taxon>
        <taxon>Candidatus Entotheonella</taxon>
    </lineage>
</organism>
<reference evidence="2 3" key="1">
    <citation type="journal article" date="2014" name="Nature">
        <title>An environmental bacterial taxon with a large and distinct metabolic repertoire.</title>
        <authorList>
            <person name="Wilson M.C."/>
            <person name="Mori T."/>
            <person name="Ruckert C."/>
            <person name="Uria A.R."/>
            <person name="Helf M.J."/>
            <person name="Takada K."/>
            <person name="Gernert C."/>
            <person name="Steffens U.A."/>
            <person name="Heycke N."/>
            <person name="Schmitt S."/>
            <person name="Rinke C."/>
            <person name="Helfrich E.J."/>
            <person name="Brachmann A.O."/>
            <person name="Gurgui C."/>
            <person name="Wakimoto T."/>
            <person name="Kracht M."/>
            <person name="Crusemann M."/>
            <person name="Hentschel U."/>
            <person name="Abe I."/>
            <person name="Matsunaga S."/>
            <person name="Kalinowski J."/>
            <person name="Takeyama H."/>
            <person name="Piel J."/>
        </authorList>
    </citation>
    <scope>NUCLEOTIDE SEQUENCE [LARGE SCALE GENOMIC DNA]</scope>
    <source>
        <strain evidence="3">TSY2</strain>
    </source>
</reference>
<comment type="caution">
    <text evidence="2">The sequence shown here is derived from an EMBL/GenBank/DDBJ whole genome shotgun (WGS) entry which is preliminary data.</text>
</comment>
<dbReference type="EMBL" id="AZHX01000588">
    <property type="protein sequence ID" value="ETX06833.1"/>
    <property type="molecule type" value="Genomic_DNA"/>
</dbReference>
<proteinExistence type="predicted"/>
<dbReference type="AlphaFoldDB" id="W4M9G2"/>
<dbReference type="InterPro" id="IPR036928">
    <property type="entry name" value="AS_sf"/>
</dbReference>
<evidence type="ECO:0000259" key="1">
    <source>
        <dbReference type="Pfam" id="PF01425"/>
    </source>
</evidence>
<dbReference type="InterPro" id="IPR000120">
    <property type="entry name" value="Amidase"/>
</dbReference>
<dbReference type="PROSITE" id="PS00571">
    <property type="entry name" value="AMIDASES"/>
    <property type="match status" value="1"/>
</dbReference>
<dbReference type="SUPFAM" id="SSF75304">
    <property type="entry name" value="Amidase signature (AS) enzymes"/>
    <property type="match status" value="1"/>
</dbReference>